<keyword evidence="6" id="KW-1185">Reference proteome</keyword>
<dbReference type="SUPFAM" id="SSF51905">
    <property type="entry name" value="FAD/NAD(P)-binding domain"/>
    <property type="match status" value="1"/>
</dbReference>
<dbReference type="Gene3D" id="3.50.50.60">
    <property type="entry name" value="FAD/NAD(P)-binding domain"/>
    <property type="match status" value="1"/>
</dbReference>
<feature type="domain" description="FAD-binding" evidence="4">
    <location>
        <begin position="96"/>
        <end position="148"/>
    </location>
</feature>
<dbReference type="InterPro" id="IPR002938">
    <property type="entry name" value="FAD-bd"/>
</dbReference>
<dbReference type="EMBL" id="PKPP01005324">
    <property type="protein sequence ID" value="PWA60559.1"/>
    <property type="molecule type" value="Genomic_DNA"/>
</dbReference>
<evidence type="ECO:0000256" key="1">
    <source>
        <dbReference type="ARBA" id="ARBA00023002"/>
    </source>
</evidence>
<dbReference type="Pfam" id="PF01494">
    <property type="entry name" value="FAD_binding_3"/>
    <property type="match status" value="1"/>
</dbReference>
<comment type="similarity">
    <text evidence="3">Belongs to the 3-hydroxybenzoate 6-hydroxylase family.</text>
</comment>
<reference evidence="5 6" key="1">
    <citation type="journal article" date="2018" name="Mol. Plant">
        <title>The genome of Artemisia annua provides insight into the evolution of Asteraceae family and artemisinin biosynthesis.</title>
        <authorList>
            <person name="Shen Q."/>
            <person name="Zhang L."/>
            <person name="Liao Z."/>
            <person name="Wang S."/>
            <person name="Yan T."/>
            <person name="Shi P."/>
            <person name="Liu M."/>
            <person name="Fu X."/>
            <person name="Pan Q."/>
            <person name="Wang Y."/>
            <person name="Lv Z."/>
            <person name="Lu X."/>
            <person name="Zhang F."/>
            <person name="Jiang W."/>
            <person name="Ma Y."/>
            <person name="Chen M."/>
            <person name="Hao X."/>
            <person name="Li L."/>
            <person name="Tang Y."/>
            <person name="Lv G."/>
            <person name="Zhou Y."/>
            <person name="Sun X."/>
            <person name="Brodelius P.E."/>
            <person name="Rose J.K.C."/>
            <person name="Tang K."/>
        </authorList>
    </citation>
    <scope>NUCLEOTIDE SEQUENCE [LARGE SCALE GENOMIC DNA]</scope>
    <source>
        <strain evidence="6">cv. Huhao1</strain>
        <tissue evidence="5">Leaf</tissue>
    </source>
</reference>
<accession>A0A2U1MH56</accession>
<keyword evidence="2" id="KW-0503">Monooxygenase</keyword>
<evidence type="ECO:0000259" key="4">
    <source>
        <dbReference type="Pfam" id="PF01494"/>
    </source>
</evidence>
<dbReference type="PANTHER" id="PTHR45934">
    <property type="entry name" value="FAD/NAD(P)-BINDING OXIDOREDUCTASE FAMILY PROTEIN"/>
    <property type="match status" value="1"/>
</dbReference>
<evidence type="ECO:0000256" key="2">
    <source>
        <dbReference type="ARBA" id="ARBA00023033"/>
    </source>
</evidence>
<dbReference type="Proteomes" id="UP000245207">
    <property type="component" value="Unassembled WGS sequence"/>
</dbReference>
<proteinExistence type="inferred from homology"/>
<gene>
    <name evidence="5" type="ORF">CTI12_AA371010</name>
</gene>
<evidence type="ECO:0000313" key="5">
    <source>
        <dbReference type="EMBL" id="PWA60559.1"/>
    </source>
</evidence>
<dbReference type="InterPro" id="IPR036188">
    <property type="entry name" value="FAD/NAD-bd_sf"/>
</dbReference>
<comment type="caution">
    <text evidence="5">The sequence shown here is derived from an EMBL/GenBank/DDBJ whole genome shotgun (WGS) entry which is preliminary data.</text>
</comment>
<sequence>MEHLEPNMLSDLHFVKERIPLVHVVIGCDGGKSVVANILNLKPLKTFSLCGVRDERIWEDPEAIRRSSLEFISDYPQDVIEMIKNADPKSLSFERLRYRSPWDLLTGTFYKGRVIVAGDAMHVMGTFMGQGGSTGLEEAVVLARNMAQFGFNRLESGRRVMVHGVEQAFNLFVKQRRMRIFQLSLQIYLTGMLLGASSRLKKVICIVLLSIMFSNMSGHTDYDCGDL</sequence>
<evidence type="ECO:0000256" key="3">
    <source>
        <dbReference type="ARBA" id="ARBA00024018"/>
    </source>
</evidence>
<organism evidence="5 6">
    <name type="scientific">Artemisia annua</name>
    <name type="common">Sweet wormwood</name>
    <dbReference type="NCBI Taxonomy" id="35608"/>
    <lineage>
        <taxon>Eukaryota</taxon>
        <taxon>Viridiplantae</taxon>
        <taxon>Streptophyta</taxon>
        <taxon>Embryophyta</taxon>
        <taxon>Tracheophyta</taxon>
        <taxon>Spermatophyta</taxon>
        <taxon>Magnoliopsida</taxon>
        <taxon>eudicotyledons</taxon>
        <taxon>Gunneridae</taxon>
        <taxon>Pentapetalae</taxon>
        <taxon>asterids</taxon>
        <taxon>campanulids</taxon>
        <taxon>Asterales</taxon>
        <taxon>Asteraceae</taxon>
        <taxon>Asteroideae</taxon>
        <taxon>Anthemideae</taxon>
        <taxon>Artemisiinae</taxon>
        <taxon>Artemisia</taxon>
    </lineage>
</organism>
<dbReference type="InterPro" id="IPR044560">
    <property type="entry name" value="MOase"/>
</dbReference>
<dbReference type="PANTHER" id="PTHR45934:SF2">
    <property type="entry name" value="MONOOXYGENASE 1"/>
    <property type="match status" value="1"/>
</dbReference>
<name>A0A2U1MH56_ARTAN</name>
<dbReference type="AlphaFoldDB" id="A0A2U1MH56"/>
<dbReference type="STRING" id="35608.A0A2U1MH56"/>
<evidence type="ECO:0000313" key="6">
    <source>
        <dbReference type="Proteomes" id="UP000245207"/>
    </source>
</evidence>
<dbReference type="GO" id="GO:0004497">
    <property type="term" value="F:monooxygenase activity"/>
    <property type="evidence" value="ECO:0007669"/>
    <property type="project" value="UniProtKB-KW"/>
</dbReference>
<dbReference type="OrthoDB" id="47494at2759"/>
<keyword evidence="1" id="KW-0560">Oxidoreductase</keyword>
<protein>
    <submittedName>
        <fullName evidence="5">FAD/NAD(P)-binding domain protein</fullName>
    </submittedName>
</protein>
<dbReference type="GO" id="GO:0071949">
    <property type="term" value="F:FAD binding"/>
    <property type="evidence" value="ECO:0007669"/>
    <property type="project" value="InterPro"/>
</dbReference>